<keyword evidence="3" id="KW-0813">Transport</keyword>
<evidence type="ECO:0000256" key="10">
    <source>
        <dbReference type="SAM" id="Phobius"/>
    </source>
</evidence>
<dbReference type="SUPFAM" id="SSF50182">
    <property type="entry name" value="Sm-like ribonucleoproteins"/>
    <property type="match status" value="1"/>
</dbReference>
<dbReference type="GO" id="GO:0006820">
    <property type="term" value="P:monoatomic anion transport"/>
    <property type="evidence" value="ECO:0007669"/>
    <property type="project" value="TreeGrafter"/>
</dbReference>
<name>A0A6P8D0S7_PUNGR</name>
<dbReference type="GeneID" id="116202531"/>
<comment type="similarity">
    <text evidence="2">Belongs to the MscS (TC 1.A.23) family.</text>
</comment>
<dbReference type="GO" id="GO:0008381">
    <property type="term" value="F:mechanosensitive monoatomic ion channel activity"/>
    <property type="evidence" value="ECO:0007669"/>
    <property type="project" value="TreeGrafter"/>
</dbReference>
<keyword evidence="8" id="KW-0407">Ion channel</keyword>
<dbReference type="PANTHER" id="PTHR31618:SF26">
    <property type="entry name" value="MECHANOSENSITIVE ION CHANNEL PROTEIN"/>
    <property type="match status" value="1"/>
</dbReference>
<dbReference type="PANTHER" id="PTHR31618">
    <property type="entry name" value="MECHANOSENSITIVE ION CHANNEL PROTEIN 5"/>
    <property type="match status" value="1"/>
</dbReference>
<evidence type="ECO:0000256" key="2">
    <source>
        <dbReference type="ARBA" id="ARBA00008017"/>
    </source>
</evidence>
<dbReference type="FunFam" id="2.30.30.60:FF:000003">
    <property type="entry name" value="Predicted mechanosensitive ion channel"/>
    <property type="match status" value="1"/>
</dbReference>
<evidence type="ECO:0000256" key="3">
    <source>
        <dbReference type="ARBA" id="ARBA00022448"/>
    </source>
</evidence>
<reference evidence="12" key="1">
    <citation type="journal article" date="2020" name="Plant Biotechnol. J.">
        <title>The pomegranate (Punica granatum L.) draft genome dissects genetic divergence between soft- and hard-seeded cultivars.</title>
        <authorList>
            <person name="Luo X."/>
            <person name="Li H."/>
            <person name="Wu Z."/>
            <person name="Yao W."/>
            <person name="Zhao P."/>
            <person name="Cao D."/>
            <person name="Yu H."/>
            <person name="Li K."/>
            <person name="Poudel K."/>
            <person name="Zhao D."/>
            <person name="Zhang F."/>
            <person name="Xia X."/>
            <person name="Chen L."/>
            <person name="Wang Q."/>
            <person name="Jing D."/>
            <person name="Cao S."/>
        </authorList>
    </citation>
    <scope>NUCLEOTIDE SEQUENCE [LARGE SCALE GENOMIC DNA]</scope>
    <source>
        <strain evidence="12">cv. Tunisia</strain>
    </source>
</reference>
<evidence type="ECO:0000256" key="7">
    <source>
        <dbReference type="ARBA" id="ARBA00023136"/>
    </source>
</evidence>
<accession>A0A6P8D0S7</accession>
<keyword evidence="4 10" id="KW-0812">Transmembrane</keyword>
<dbReference type="OrthoDB" id="544685at2759"/>
<organism evidence="12 13">
    <name type="scientific">Punica granatum</name>
    <name type="common">Pomegranate</name>
    <dbReference type="NCBI Taxonomy" id="22663"/>
    <lineage>
        <taxon>Eukaryota</taxon>
        <taxon>Viridiplantae</taxon>
        <taxon>Streptophyta</taxon>
        <taxon>Embryophyta</taxon>
        <taxon>Tracheophyta</taxon>
        <taxon>Spermatophyta</taxon>
        <taxon>Magnoliopsida</taxon>
        <taxon>eudicotyledons</taxon>
        <taxon>Gunneridae</taxon>
        <taxon>Pentapetalae</taxon>
        <taxon>rosids</taxon>
        <taxon>malvids</taxon>
        <taxon>Myrtales</taxon>
        <taxon>Lythraceae</taxon>
        <taxon>Punica</taxon>
    </lineage>
</organism>
<feature type="transmembrane region" description="Helical" evidence="10">
    <location>
        <begin position="252"/>
        <end position="272"/>
    </location>
</feature>
<dbReference type="InterPro" id="IPR016688">
    <property type="entry name" value="MscS-like_plants/fungi"/>
</dbReference>
<keyword evidence="7 10" id="KW-0472">Membrane</keyword>
<protein>
    <submittedName>
        <fullName evidence="13">Mechanosensitive ion channel protein 10-like</fullName>
    </submittedName>
</protein>
<evidence type="ECO:0000256" key="6">
    <source>
        <dbReference type="ARBA" id="ARBA00023065"/>
    </source>
</evidence>
<evidence type="ECO:0000256" key="9">
    <source>
        <dbReference type="SAM" id="MobiDB-lite"/>
    </source>
</evidence>
<feature type="domain" description="Mechanosensitive ion channel MscS" evidence="11">
    <location>
        <begin position="528"/>
        <end position="586"/>
    </location>
</feature>
<dbReference type="Proteomes" id="UP000515151">
    <property type="component" value="Chromosome 4"/>
</dbReference>
<keyword evidence="5 10" id="KW-1133">Transmembrane helix</keyword>
<evidence type="ECO:0000313" key="12">
    <source>
        <dbReference type="Proteomes" id="UP000515151"/>
    </source>
</evidence>
<feature type="transmembrane region" description="Helical" evidence="10">
    <location>
        <begin position="222"/>
        <end position="240"/>
    </location>
</feature>
<dbReference type="GO" id="GO:0005886">
    <property type="term" value="C:plasma membrane"/>
    <property type="evidence" value="ECO:0007669"/>
    <property type="project" value="UniProtKB-ARBA"/>
</dbReference>
<proteinExistence type="inferred from homology"/>
<dbReference type="RefSeq" id="XP_031389970.1">
    <property type="nucleotide sequence ID" value="XM_031534110.1"/>
</dbReference>
<evidence type="ECO:0000256" key="8">
    <source>
        <dbReference type="ARBA" id="ARBA00023303"/>
    </source>
</evidence>
<evidence type="ECO:0000313" key="13">
    <source>
        <dbReference type="RefSeq" id="XP_031389970.1"/>
    </source>
</evidence>
<reference evidence="13" key="2">
    <citation type="submission" date="2025-08" db="UniProtKB">
        <authorList>
            <consortium name="RefSeq"/>
        </authorList>
    </citation>
    <scope>IDENTIFICATION</scope>
    <source>
        <tissue evidence="13">Leaf</tissue>
    </source>
</reference>
<keyword evidence="6" id="KW-0406">Ion transport</keyword>
<dbReference type="InterPro" id="IPR006685">
    <property type="entry name" value="MscS_channel_2nd"/>
</dbReference>
<dbReference type="InterPro" id="IPR023408">
    <property type="entry name" value="MscS_beta-dom_sf"/>
</dbReference>
<dbReference type="Pfam" id="PF00924">
    <property type="entry name" value="MS_channel_2nd"/>
    <property type="match status" value="1"/>
</dbReference>
<evidence type="ECO:0000256" key="5">
    <source>
        <dbReference type="ARBA" id="ARBA00022989"/>
    </source>
</evidence>
<evidence type="ECO:0000256" key="4">
    <source>
        <dbReference type="ARBA" id="ARBA00022692"/>
    </source>
</evidence>
<feature type="transmembrane region" description="Helical" evidence="10">
    <location>
        <begin position="180"/>
        <end position="201"/>
    </location>
</feature>
<evidence type="ECO:0000259" key="11">
    <source>
        <dbReference type="Pfam" id="PF00924"/>
    </source>
</evidence>
<dbReference type="InterPro" id="IPR010920">
    <property type="entry name" value="LSM_dom_sf"/>
</dbReference>
<sequence>MELAHNRAHDHEYQKSNSINTNEHVILVMDQKNVKSIPSSESNNYIDPTNATISRTKTLRRLNFSKPKSRFDEAVMVNYPSSIPEYSEERESQHLLDDSSSSSDTDDDWYDNEDAEIVEDTRGGKHGKRRRRKKKLNKRVLLEWILFLTIMTCLICSLTLDSLQREVVWGMKIWKWCLMVMVTFCGRLVSGWLVALIVFLIERNFMLREKVLYFVYGLRKSFQNCAWLGLVLASWVILFPNVHKHHKVLQKLFRALIAVLIGATIWLLKILFVKVLASSFHVATFFDRMKESVFHHYILDTLSGPPLDEAERERAEEAHRRLLQQSKSMPARMGSKRIDMERLKKLSKQRRASAWSVRRLVNYIRQSGLSTISRTVDDFGKAEAEINSEWEARSCAQRIFKNVAKPGAKYIEEQDLLNFLRREEVHTIFPTFEGALETGRIRKSSFRNWVVHACFERKALAHSLNDTKTAVQQLHKLASAIAIIIIFVVSLLVMGLATSKVIFVVTSQLLLVGFMFQNTCKTIFESIVFVFVMHPFDVGDRCVIDDVQMIVEEMNILTTVFLRYDMEKIYYPNSVLLTKPISNFRRSPDMADTINFTIDASTSTDDINALRKAIQVYIESKPKHWSPKHSLIVKEIENVDKMKMALCVQHTMNHQNYGERNNRMSDLILELKKIFENLGIKYHLLPQEIHLSQVNMSTGPIGRSPILQP</sequence>
<dbReference type="AlphaFoldDB" id="A0A6P8D0S7"/>
<dbReference type="Gene3D" id="2.30.30.60">
    <property type="match status" value="1"/>
</dbReference>
<dbReference type="GO" id="GO:0050982">
    <property type="term" value="P:detection of mechanical stimulus"/>
    <property type="evidence" value="ECO:0007669"/>
    <property type="project" value="UniProtKB-ARBA"/>
</dbReference>
<keyword evidence="12" id="KW-1185">Reference proteome</keyword>
<feature type="transmembrane region" description="Helical" evidence="10">
    <location>
        <begin position="477"/>
        <end position="497"/>
    </location>
</feature>
<comment type="subcellular location">
    <subcellularLocation>
        <location evidence="1">Membrane</location>
        <topology evidence="1">Multi-pass membrane protein</topology>
    </subcellularLocation>
</comment>
<gene>
    <name evidence="13" type="primary">LOC116202531</name>
</gene>
<feature type="region of interest" description="Disordered" evidence="9">
    <location>
        <begin position="90"/>
        <end position="110"/>
    </location>
</feature>
<evidence type="ECO:0000256" key="1">
    <source>
        <dbReference type="ARBA" id="ARBA00004141"/>
    </source>
</evidence>
<feature type="transmembrane region" description="Helical" evidence="10">
    <location>
        <begin position="140"/>
        <end position="160"/>
    </location>
</feature>